<dbReference type="RefSeq" id="WP_097645397.1">
    <property type="nucleotide sequence ID" value="NZ_NQWI01000113.1"/>
</dbReference>
<dbReference type="AlphaFoldDB" id="A0A2A6RFV3"/>
<dbReference type="SUPFAM" id="SSF82171">
    <property type="entry name" value="DPP6 N-terminal domain-like"/>
    <property type="match status" value="1"/>
</dbReference>
<dbReference type="Proteomes" id="UP000220527">
    <property type="component" value="Unassembled WGS sequence"/>
</dbReference>
<keyword evidence="2" id="KW-1185">Reference proteome</keyword>
<protein>
    <submittedName>
        <fullName evidence="1">Uncharacterized protein</fullName>
    </submittedName>
</protein>
<accession>A0A2A6RFV3</accession>
<proteinExistence type="predicted"/>
<evidence type="ECO:0000313" key="1">
    <source>
        <dbReference type="EMBL" id="PDW01740.1"/>
    </source>
</evidence>
<dbReference type="OrthoDB" id="137365at2"/>
<sequence length="435" mass="45907">MPTPTDVATATTMPTEAVVATTTPTEVATATTMPTEAATVTPTEVATATTMPTEAATATVAALAPSASMGARLLFLSGGNLVAFDLQRATQNEVVSGVDAFAATTDGRRLALVRAEGREVWVAAPDGSGLQRVLRSEQFVSDLSWNPDGTTLVYTAAATPAPFPPQHQAWSEWCSGAEARIYDLERDNGLSLGQGCQPAFGPDGLRIVFASPPQEVSPGLGFLSAVNTIQMVNQQGENSWSVAQALGTVGEDGLLVYAPSWSPNSGQVAYQRFLGYQALVDINITERSSSYQVDPTPLTVDAGWGFAPVYAPEGQRMAVVTYNYSDARGFSGYDLWRVNLLDLTEGSEAFLPSGTVRVAARTLAVVNGATAAAWAPDGATLALVLPAGWRAELDPMVPQFPEVGPGEVWQWHAERGAERKLAEGVDYGSPLVWLP</sequence>
<gene>
    <name evidence="1" type="ORF">CJ255_17530</name>
</gene>
<comment type="caution">
    <text evidence="1">The sequence shown here is derived from an EMBL/GenBank/DDBJ whole genome shotgun (WGS) entry which is preliminary data.</text>
</comment>
<name>A0A2A6RFV3_9CHLR</name>
<organism evidence="1 2">
    <name type="scientific">Candidatus Viridilinea mediisalina</name>
    <dbReference type="NCBI Taxonomy" id="2024553"/>
    <lineage>
        <taxon>Bacteria</taxon>
        <taxon>Bacillati</taxon>
        <taxon>Chloroflexota</taxon>
        <taxon>Chloroflexia</taxon>
        <taxon>Chloroflexales</taxon>
        <taxon>Chloroflexineae</taxon>
        <taxon>Oscillochloridaceae</taxon>
        <taxon>Candidatus Viridilinea</taxon>
    </lineage>
</organism>
<evidence type="ECO:0000313" key="2">
    <source>
        <dbReference type="Proteomes" id="UP000220527"/>
    </source>
</evidence>
<dbReference type="Gene3D" id="2.120.10.30">
    <property type="entry name" value="TolB, C-terminal domain"/>
    <property type="match status" value="2"/>
</dbReference>
<reference evidence="2" key="1">
    <citation type="submission" date="2017-08" db="EMBL/GenBank/DDBJ databases">
        <authorList>
            <person name="Grouzdev D.S."/>
            <person name="Gaisin V.A."/>
            <person name="Rysina M.S."/>
            <person name="Gorlenko V.M."/>
        </authorList>
    </citation>
    <scope>NUCLEOTIDE SEQUENCE [LARGE SCALE GENOMIC DNA]</scope>
    <source>
        <strain evidence="2">Kir15-3F</strain>
    </source>
</reference>
<dbReference type="PANTHER" id="PTHR36842:SF1">
    <property type="entry name" value="PROTEIN TOLB"/>
    <property type="match status" value="1"/>
</dbReference>
<dbReference type="EMBL" id="NQWI01000113">
    <property type="protein sequence ID" value="PDW01740.1"/>
    <property type="molecule type" value="Genomic_DNA"/>
</dbReference>
<dbReference type="PANTHER" id="PTHR36842">
    <property type="entry name" value="PROTEIN TOLB HOMOLOG"/>
    <property type="match status" value="1"/>
</dbReference>
<dbReference type="InterPro" id="IPR011042">
    <property type="entry name" value="6-blade_b-propeller_TolB-like"/>
</dbReference>